<proteinExistence type="predicted"/>
<dbReference type="InterPro" id="IPR011059">
    <property type="entry name" value="Metal-dep_hydrolase_composite"/>
</dbReference>
<keyword evidence="1" id="KW-1133">Transmembrane helix</keyword>
<accession>A0A074SDS3</accession>
<feature type="transmembrane region" description="Helical" evidence="1">
    <location>
        <begin position="12"/>
        <end position="31"/>
    </location>
</feature>
<dbReference type="SUPFAM" id="SSF51338">
    <property type="entry name" value="Composite domain of metallo-dependent hydrolases"/>
    <property type="match status" value="1"/>
</dbReference>
<dbReference type="PANTHER" id="PTHR43668">
    <property type="entry name" value="ALLANTOINASE"/>
    <property type="match status" value="1"/>
</dbReference>
<comment type="caution">
    <text evidence="2">The sequence shown here is derived from an EMBL/GenBank/DDBJ whole genome shotgun (WGS) entry which is preliminary data.</text>
</comment>
<keyword evidence="3" id="KW-1185">Reference proteome</keyword>
<dbReference type="EMBL" id="AZST01000562">
    <property type="protein sequence ID" value="KEP48182.1"/>
    <property type="molecule type" value="Genomic_DNA"/>
</dbReference>
<name>A0A074SDS3_9AGAM</name>
<keyword evidence="1" id="KW-0472">Membrane</keyword>
<sequence length="974" mass="106141">MGTPFSRSNPRTSFLAFCTLSILGIPIYLFAPYNYSAARHAHVVPPNAQTVLDTCHQLTLAPYRPTSESRLISERFEPGSAHPVLLQNATIWTGVKDPDGRVQVTKGDLLLVNGVIQGVFGNGLGMLELARRGYNNEGIETRNVLGAWITPAIFDLHSHVGDSSIPAFKGSNDDNSFKSPLLPFLRSLDAINTHDEALKLFRAGGVATSLVLPGSGDNIGGQGFVVKLGKAAVRKGPSAMVLEPPSGLFVPQNQSERDDGPRWRHIKHACGENPSMEYSQTRMDSIWNFRQAYNRAHEVLNKQDEYCASAQAGRWSDIQGKDFPEDLEYESLVDVLRGRTKVHVHCYEAVDLDGIVRLSNEFKFLIAAFHHAHEAYLVPDLLKQAYGKPPALALFSNFARYKREAYRASPYAPKILNENGLRIIMKESTMSIFTLMILTEVRLQSDGPPALNARYLFYEAAQAHYYGLPEDEAIASLTTMPAEVAGYSHRLGFIKQGYDAVEDIIIWDSHPLSLGATPQQVYIDGSPQLDKPFVLSKPHWAQTSPHTPSWDKEANQTKEADGLPDLLGSQNPDTVVFTNVASFVRDGQQMLGQHEQGTVVASRGHIICAGACASYVTPEAKIVNLHGGSIIPGLIASGASIGLAEIDQEPSTNDGDPLGPLENNIPTIAGGDQFLARGVDGLSFAGRNALLSHRGGVTTIIEAPFSYNGFIQGVSVAFRSGAGHKLERGAVPYREVALHIRLVRGQGESGISTRIATLRRLLLDAKEGSVYASVIRVRFFPGRSFQYLRALQGELPLVVLVENADIMATLLDLKKELEGASNSTLHLVFAGATESHLIAHELAKANVGVILAPLRPMPQFWDQIRYVPGPPLSQHTALQILQRAGVIVGLGTSSVVVTQAWDVPNTRFNLGWAIADSNGTLNNYEALALATRNLKRLPDLDTDFVAYRGGDAFSYSSKPVAVLSAERGQNDLFE</sequence>
<evidence type="ECO:0000256" key="1">
    <source>
        <dbReference type="SAM" id="Phobius"/>
    </source>
</evidence>
<dbReference type="OrthoDB" id="10258955at2759"/>
<evidence type="ECO:0000313" key="3">
    <source>
        <dbReference type="Proteomes" id="UP000027456"/>
    </source>
</evidence>
<dbReference type="Gene3D" id="3.20.20.140">
    <property type="entry name" value="Metal-dependent hydrolases"/>
    <property type="match status" value="2"/>
</dbReference>
<dbReference type="Proteomes" id="UP000027456">
    <property type="component" value="Unassembled WGS sequence"/>
</dbReference>
<dbReference type="SUPFAM" id="SSF51556">
    <property type="entry name" value="Metallo-dependent hydrolases"/>
    <property type="match status" value="2"/>
</dbReference>
<dbReference type="STRING" id="1423351.A0A074SDS3"/>
<organism evidence="2 3">
    <name type="scientific">Rhizoctonia solani 123E</name>
    <dbReference type="NCBI Taxonomy" id="1423351"/>
    <lineage>
        <taxon>Eukaryota</taxon>
        <taxon>Fungi</taxon>
        <taxon>Dikarya</taxon>
        <taxon>Basidiomycota</taxon>
        <taxon>Agaricomycotina</taxon>
        <taxon>Agaricomycetes</taxon>
        <taxon>Cantharellales</taxon>
        <taxon>Ceratobasidiaceae</taxon>
        <taxon>Rhizoctonia</taxon>
    </lineage>
</organism>
<dbReference type="HOGENOM" id="CLU_006273_0_0_1"/>
<dbReference type="GO" id="GO:0004038">
    <property type="term" value="F:allantoinase activity"/>
    <property type="evidence" value="ECO:0007669"/>
    <property type="project" value="TreeGrafter"/>
</dbReference>
<dbReference type="InterPro" id="IPR032466">
    <property type="entry name" value="Metal_Hydrolase"/>
</dbReference>
<reference evidence="2 3" key="1">
    <citation type="submission" date="2013-12" db="EMBL/GenBank/DDBJ databases">
        <authorList>
            <person name="Cubeta M."/>
            <person name="Pakala S."/>
            <person name="Fedorova N."/>
            <person name="Thomas E."/>
            <person name="Dean R."/>
            <person name="Jabaji S."/>
            <person name="Neate S."/>
            <person name="Toda T."/>
            <person name="Tavantzis S."/>
            <person name="Vilgalys R."/>
            <person name="Bharathan N."/>
            <person name="Pakala S."/>
            <person name="Losada L.S."/>
            <person name="Zafar N."/>
            <person name="Nierman W."/>
        </authorList>
    </citation>
    <scope>NUCLEOTIDE SEQUENCE [LARGE SCALE GENOMIC DNA]</scope>
    <source>
        <strain evidence="2 3">123E</strain>
    </source>
</reference>
<dbReference type="AlphaFoldDB" id="A0A074SDS3"/>
<dbReference type="GO" id="GO:0006145">
    <property type="term" value="P:purine nucleobase catabolic process"/>
    <property type="evidence" value="ECO:0007669"/>
    <property type="project" value="TreeGrafter"/>
</dbReference>
<protein>
    <submittedName>
        <fullName evidence="2">Carbohydrate esterase family 9 protein</fullName>
    </submittedName>
</protein>
<dbReference type="GO" id="GO:0005737">
    <property type="term" value="C:cytoplasm"/>
    <property type="evidence" value="ECO:0007669"/>
    <property type="project" value="TreeGrafter"/>
</dbReference>
<gene>
    <name evidence="2" type="ORF">V565_131640</name>
</gene>
<keyword evidence="1" id="KW-0812">Transmembrane</keyword>
<dbReference type="InterPro" id="IPR050138">
    <property type="entry name" value="DHOase/Allantoinase_Hydrolase"/>
</dbReference>
<dbReference type="PANTHER" id="PTHR43668:SF5">
    <property type="entry name" value="AMIDOHYDROLASE 3 DOMAIN-CONTAINING PROTEIN"/>
    <property type="match status" value="1"/>
</dbReference>
<evidence type="ECO:0000313" key="2">
    <source>
        <dbReference type="EMBL" id="KEP48182.1"/>
    </source>
</evidence>